<dbReference type="InterPro" id="IPR018713">
    <property type="entry name" value="MPAB/Lcp_cat_dom"/>
</dbReference>
<gene>
    <name evidence="2" type="ORF">MCNF_45720</name>
</gene>
<protein>
    <recommendedName>
        <fullName evidence="1">ER-bound oxygenase mpaB/mpaB'/Rubber oxygenase catalytic domain-containing protein</fullName>
    </recommendedName>
</protein>
<proteinExistence type="predicted"/>
<dbReference type="Pfam" id="PF09995">
    <property type="entry name" value="MPAB_Lcp_cat"/>
    <property type="match status" value="1"/>
</dbReference>
<organism evidence="2 3">
    <name type="scientific">Mycolicibacterium confluentis</name>
    <dbReference type="NCBI Taxonomy" id="28047"/>
    <lineage>
        <taxon>Bacteria</taxon>
        <taxon>Bacillati</taxon>
        <taxon>Actinomycetota</taxon>
        <taxon>Actinomycetes</taxon>
        <taxon>Mycobacteriales</taxon>
        <taxon>Mycobacteriaceae</taxon>
        <taxon>Mycolicibacterium</taxon>
    </lineage>
</organism>
<reference evidence="2" key="1">
    <citation type="journal article" date="2019" name="Emerg. Microbes Infect.">
        <title>Comprehensive subspecies identification of 175 nontuberculous mycobacteria species based on 7547 genomic profiles.</title>
        <authorList>
            <person name="Matsumoto Y."/>
            <person name="Kinjo T."/>
            <person name="Motooka D."/>
            <person name="Nabeya D."/>
            <person name="Jung N."/>
            <person name="Uechi K."/>
            <person name="Horii T."/>
            <person name="Iida T."/>
            <person name="Fujita J."/>
            <person name="Nakamura S."/>
        </authorList>
    </citation>
    <scope>NUCLEOTIDE SEQUENCE [LARGE SCALE GENOMIC DNA]</scope>
    <source>
        <strain evidence="2">JCM 13671</strain>
    </source>
</reference>
<reference evidence="2" key="2">
    <citation type="submission" date="2020-02" db="EMBL/GenBank/DDBJ databases">
        <authorList>
            <person name="Matsumoto Y."/>
            <person name="Motooka D."/>
            <person name="Nakamura S."/>
        </authorList>
    </citation>
    <scope>NUCLEOTIDE SEQUENCE</scope>
    <source>
        <strain evidence="2">JCM 13671</strain>
    </source>
</reference>
<evidence type="ECO:0000313" key="2">
    <source>
        <dbReference type="EMBL" id="BBZ35967.1"/>
    </source>
</evidence>
<evidence type="ECO:0000313" key="3">
    <source>
        <dbReference type="Proteomes" id="UP000466931"/>
    </source>
</evidence>
<dbReference type="PANTHER" id="PTHR36151:SF3">
    <property type="entry name" value="ER-BOUND OXYGENASE MPAB_MPAB'_RUBBER OXYGENASE CATALYTIC DOMAIN-CONTAINING PROTEIN"/>
    <property type="match status" value="1"/>
</dbReference>
<dbReference type="GO" id="GO:0016491">
    <property type="term" value="F:oxidoreductase activity"/>
    <property type="evidence" value="ECO:0007669"/>
    <property type="project" value="InterPro"/>
</dbReference>
<dbReference type="PANTHER" id="PTHR36151">
    <property type="entry name" value="BLR2777 PROTEIN"/>
    <property type="match status" value="1"/>
</dbReference>
<feature type="domain" description="ER-bound oxygenase mpaB/mpaB'/Rubber oxygenase catalytic" evidence="1">
    <location>
        <begin position="28"/>
        <end position="278"/>
    </location>
</feature>
<evidence type="ECO:0000259" key="1">
    <source>
        <dbReference type="Pfam" id="PF09995"/>
    </source>
</evidence>
<dbReference type="AlphaFoldDB" id="A0A7I7Y2V8"/>
<dbReference type="Proteomes" id="UP000466931">
    <property type="component" value="Chromosome"/>
</dbReference>
<keyword evidence="3" id="KW-1185">Reference proteome</keyword>
<sequence>MGVMPTHGSSGSDMKSRRIDLGPASLLWRWAGDMRIAFEGGTAGLMQTMHPAIGQGLIDHSNFFDDPVDRVFRSLPGILGTVYEGPTAYDTGARVRDFHRDIKGVLPSGQRYHALTPETYWWAHATFQMMVHRLAEHWDTHRLTNAEREQLYLEGCEWYRRYGMTESVLPPTLTEFNREYERYCGEVLQPNPASDYLIEFIGRPAIPDMSMSPDYPTHPMMKPLTDRLLPSLPVRVALAPPMRLVIFGGLPPLVRERFGIRWRRADESSYRAVRTAIRSGWRTMPASLRWHKAARKGWLRELGRVPRTAPVSAPRSPAARAR</sequence>
<dbReference type="EMBL" id="AP022612">
    <property type="protein sequence ID" value="BBZ35967.1"/>
    <property type="molecule type" value="Genomic_DNA"/>
</dbReference>
<name>A0A7I7Y2V8_9MYCO</name>
<accession>A0A7I7Y2V8</accession>